<sequence length="187" mass="20121">MKGRLPKKITRRTFLSTSGKLGLGAVGILAGSTALFYYGAMKKKERVTPERPGSLVKLGGRNQLSTIKSFEKISYEATIRDAWVAKSVQGFLYVTNDAQDELLLMSPSCTHLGCSVEPVPEAGRSATDGLFFRCPCHGAEFDGWGNSVGSVALQGLDTFKPVIVDDEVYFDILAPIKGRPSSGASLK</sequence>
<evidence type="ECO:0000313" key="8">
    <source>
        <dbReference type="Proteomes" id="UP000282311"/>
    </source>
</evidence>
<dbReference type="Pfam" id="PF00355">
    <property type="entry name" value="Rieske"/>
    <property type="match status" value="1"/>
</dbReference>
<protein>
    <submittedName>
        <fullName evidence="7">Rieske (2Fe-2S) protein</fullName>
    </submittedName>
</protein>
<dbReference type="EMBL" id="RBAH01000002">
    <property type="protein sequence ID" value="RKN86235.1"/>
    <property type="molecule type" value="Genomic_DNA"/>
</dbReference>
<dbReference type="InterPro" id="IPR036922">
    <property type="entry name" value="Rieske_2Fe-2S_sf"/>
</dbReference>
<accession>A0A3B0CKL6</accession>
<name>A0A3B0CKL6_9BACL</name>
<evidence type="ECO:0000256" key="2">
    <source>
        <dbReference type="ARBA" id="ARBA00022723"/>
    </source>
</evidence>
<evidence type="ECO:0000256" key="1">
    <source>
        <dbReference type="ARBA" id="ARBA00022714"/>
    </source>
</evidence>
<dbReference type="PROSITE" id="PS51318">
    <property type="entry name" value="TAT"/>
    <property type="match status" value="1"/>
</dbReference>
<organism evidence="7 8">
    <name type="scientific">Paenibacillus ginsengarvi</name>
    <dbReference type="NCBI Taxonomy" id="400777"/>
    <lineage>
        <taxon>Bacteria</taxon>
        <taxon>Bacillati</taxon>
        <taxon>Bacillota</taxon>
        <taxon>Bacilli</taxon>
        <taxon>Bacillales</taxon>
        <taxon>Paenibacillaceae</taxon>
        <taxon>Paenibacillus</taxon>
    </lineage>
</organism>
<evidence type="ECO:0000259" key="6">
    <source>
        <dbReference type="PROSITE" id="PS51296"/>
    </source>
</evidence>
<evidence type="ECO:0000256" key="4">
    <source>
        <dbReference type="ARBA" id="ARBA00023014"/>
    </source>
</evidence>
<evidence type="ECO:0000256" key="3">
    <source>
        <dbReference type="ARBA" id="ARBA00023004"/>
    </source>
</evidence>
<keyword evidence="2" id="KW-0479">Metal-binding</keyword>
<dbReference type="GO" id="GO:0046872">
    <property type="term" value="F:metal ion binding"/>
    <property type="evidence" value="ECO:0007669"/>
    <property type="project" value="UniProtKB-KW"/>
</dbReference>
<reference evidence="7 8" key="1">
    <citation type="journal article" date="2007" name="Int. J. Syst. Evol. Microbiol.">
        <title>Paenibacillus ginsengarvi sp. nov., isolated from soil from ginseng cultivation.</title>
        <authorList>
            <person name="Yoon M.H."/>
            <person name="Ten L.N."/>
            <person name="Im W.T."/>
        </authorList>
    </citation>
    <scope>NUCLEOTIDE SEQUENCE [LARGE SCALE GENOMIC DNA]</scope>
    <source>
        <strain evidence="7 8">KCTC 13059</strain>
    </source>
</reference>
<dbReference type="GO" id="GO:0004497">
    <property type="term" value="F:monooxygenase activity"/>
    <property type="evidence" value="ECO:0007669"/>
    <property type="project" value="UniProtKB-ARBA"/>
</dbReference>
<feature type="domain" description="Rieske" evidence="6">
    <location>
        <begin position="92"/>
        <end position="170"/>
    </location>
</feature>
<dbReference type="RefSeq" id="WP_120745926.1">
    <property type="nucleotide sequence ID" value="NZ_RBAH01000002.1"/>
</dbReference>
<dbReference type="AlphaFoldDB" id="A0A3B0CKL6"/>
<dbReference type="InterPro" id="IPR006311">
    <property type="entry name" value="TAT_signal"/>
</dbReference>
<gene>
    <name evidence="7" type="ORF">D7M11_04280</name>
</gene>
<dbReference type="GO" id="GO:0016705">
    <property type="term" value="F:oxidoreductase activity, acting on paired donors, with incorporation or reduction of molecular oxygen"/>
    <property type="evidence" value="ECO:0007669"/>
    <property type="project" value="UniProtKB-ARBA"/>
</dbReference>
<dbReference type="Gene3D" id="2.102.10.10">
    <property type="entry name" value="Rieske [2Fe-2S] iron-sulphur domain"/>
    <property type="match status" value="1"/>
</dbReference>
<dbReference type="SUPFAM" id="SSF50022">
    <property type="entry name" value="ISP domain"/>
    <property type="match status" value="1"/>
</dbReference>
<evidence type="ECO:0000256" key="5">
    <source>
        <dbReference type="SAM" id="Phobius"/>
    </source>
</evidence>
<dbReference type="InterPro" id="IPR017941">
    <property type="entry name" value="Rieske_2Fe-2S"/>
</dbReference>
<dbReference type="CDD" id="cd03467">
    <property type="entry name" value="Rieske"/>
    <property type="match status" value="1"/>
</dbReference>
<keyword evidence="5" id="KW-0812">Transmembrane</keyword>
<keyword evidence="4" id="KW-0411">Iron-sulfur</keyword>
<keyword evidence="5" id="KW-0472">Membrane</keyword>
<proteinExistence type="predicted"/>
<dbReference type="Proteomes" id="UP000282311">
    <property type="component" value="Unassembled WGS sequence"/>
</dbReference>
<dbReference type="GO" id="GO:0051537">
    <property type="term" value="F:2 iron, 2 sulfur cluster binding"/>
    <property type="evidence" value="ECO:0007669"/>
    <property type="project" value="UniProtKB-KW"/>
</dbReference>
<feature type="transmembrane region" description="Helical" evidence="5">
    <location>
        <begin position="21"/>
        <end position="40"/>
    </location>
</feature>
<evidence type="ECO:0000313" key="7">
    <source>
        <dbReference type="EMBL" id="RKN86235.1"/>
    </source>
</evidence>
<comment type="caution">
    <text evidence="7">The sequence shown here is derived from an EMBL/GenBank/DDBJ whole genome shotgun (WGS) entry which is preliminary data.</text>
</comment>
<keyword evidence="5" id="KW-1133">Transmembrane helix</keyword>
<keyword evidence="3" id="KW-0408">Iron</keyword>
<keyword evidence="8" id="KW-1185">Reference proteome</keyword>
<keyword evidence="1" id="KW-0001">2Fe-2S</keyword>
<dbReference type="OrthoDB" id="9767869at2"/>
<dbReference type="PROSITE" id="PS51296">
    <property type="entry name" value="RIESKE"/>
    <property type="match status" value="1"/>
</dbReference>